<keyword evidence="1" id="KW-0175">Coiled coil</keyword>
<feature type="coiled-coil region" evidence="1">
    <location>
        <begin position="300"/>
        <end position="342"/>
    </location>
</feature>
<dbReference type="RefSeq" id="WP_011554412.1">
    <property type="nucleotide sequence ID" value="NC_008095.1"/>
</dbReference>
<accession>Q1D439</accession>
<dbReference type="KEGG" id="mxa:MXAN_4413"/>
<dbReference type="STRING" id="246197.MXAN_4413"/>
<evidence type="ECO:0000313" key="3">
    <source>
        <dbReference type="Proteomes" id="UP000002402"/>
    </source>
</evidence>
<gene>
    <name evidence="2" type="ordered locus">MXAN_4413</name>
</gene>
<proteinExistence type="predicted"/>
<protein>
    <submittedName>
        <fullName evidence="2">Uncharacterized protein</fullName>
    </submittedName>
</protein>
<dbReference type="GeneID" id="41361726"/>
<dbReference type="Proteomes" id="UP000002402">
    <property type="component" value="Chromosome"/>
</dbReference>
<name>Q1D439_MYXXD</name>
<reference evidence="2 3" key="1">
    <citation type="journal article" date="2006" name="Proc. Natl. Acad. Sci. U.S.A.">
        <title>Evolution of sensory complexity recorded in a myxobacterial genome.</title>
        <authorList>
            <person name="Goldman B.S."/>
            <person name="Nierman W.C."/>
            <person name="Kaiser D."/>
            <person name="Slater S.C."/>
            <person name="Durkin A.S."/>
            <person name="Eisen J.A."/>
            <person name="Ronning C.M."/>
            <person name="Barbazuk W.B."/>
            <person name="Blanchard M."/>
            <person name="Field C."/>
            <person name="Halling C."/>
            <person name="Hinkle G."/>
            <person name="Iartchuk O."/>
            <person name="Kim H.S."/>
            <person name="Mackenzie C."/>
            <person name="Madupu R."/>
            <person name="Miller N."/>
            <person name="Shvartsbeyn A."/>
            <person name="Sullivan S.A."/>
            <person name="Vaudin M."/>
            <person name="Wiegand R."/>
            <person name="Kaplan H.B."/>
        </authorList>
    </citation>
    <scope>NUCLEOTIDE SEQUENCE [LARGE SCALE GENOMIC DNA]</scope>
    <source>
        <strain evidence="3">DK1622</strain>
    </source>
</reference>
<evidence type="ECO:0000256" key="1">
    <source>
        <dbReference type="SAM" id="Coils"/>
    </source>
</evidence>
<dbReference type="HOGENOM" id="CLU_586391_0_0_7"/>
<organism evidence="2 3">
    <name type="scientific">Myxococcus xanthus (strain DK1622)</name>
    <dbReference type="NCBI Taxonomy" id="246197"/>
    <lineage>
        <taxon>Bacteria</taxon>
        <taxon>Pseudomonadati</taxon>
        <taxon>Myxococcota</taxon>
        <taxon>Myxococcia</taxon>
        <taxon>Myxococcales</taxon>
        <taxon>Cystobacterineae</taxon>
        <taxon>Myxococcaceae</taxon>
        <taxon>Myxococcus</taxon>
    </lineage>
</organism>
<evidence type="ECO:0000313" key="2">
    <source>
        <dbReference type="EMBL" id="ABF91708.1"/>
    </source>
</evidence>
<dbReference type="EnsemblBacteria" id="ABF91708">
    <property type="protein sequence ID" value="ABF91708"/>
    <property type="gene ID" value="MXAN_4413"/>
</dbReference>
<dbReference type="AlphaFoldDB" id="Q1D439"/>
<dbReference type="OrthoDB" id="7054649at2"/>
<dbReference type="EMBL" id="CP000113">
    <property type="protein sequence ID" value="ABF91708.1"/>
    <property type="molecule type" value="Genomic_DNA"/>
</dbReference>
<keyword evidence="3" id="KW-1185">Reference proteome</keyword>
<sequence>MSQLRDLSAVDALYASGYFGPKAHEAPEFYWASLMGALLPYKDDEGRPLGEEMAPSHVQAGVPMEMRECPYAGSRRKHAHPMNVSSLRQFNQHWPAVVGGLAVLRNAYLKQAQRPLDGPITMVDLWKFSRLGVALSAYLLRRGQLPLQDGHLPAVTAILYRMLLGINRVAHLQVLIIISAGLYDQMEALDPAVLYEFTDANELFIGMNSVCAGPRGLIEDSFRVLISGQLPPQADPGPVSALVSRPFLEYGNLLMGLDAQKYLFGVRATSLAHELSRQLSQPRAGEPGPGELAAALEAYQRRTEEQVSSLAREVAAAEQEVRERTVRDLERFRAELDQEQHAISGQGLGAQTRELEALTFPEDTPARVMALLEKARPAGPALRPFAEALTEYLRLERANLAIFERLQGRIEHALGRDGATLQLGNTDVMKAFGPKLRDFASEFFRLDIQSGAQRTVLRHGADTLVL</sequence>